<evidence type="ECO:0000313" key="4">
    <source>
        <dbReference type="Proteomes" id="UP000728032"/>
    </source>
</evidence>
<dbReference type="EMBL" id="OC915370">
    <property type="protein sequence ID" value="CAD7640134.1"/>
    <property type="molecule type" value="Genomic_DNA"/>
</dbReference>
<dbReference type="AlphaFoldDB" id="A0A7R9QC63"/>
<reference evidence="3" key="1">
    <citation type="submission" date="2020-11" db="EMBL/GenBank/DDBJ databases">
        <authorList>
            <person name="Tran Van P."/>
        </authorList>
    </citation>
    <scope>NUCLEOTIDE SEQUENCE</scope>
</reference>
<keyword evidence="2" id="KW-0472">Membrane</keyword>
<gene>
    <name evidence="3" type="ORF">ONB1V03_LOCUS2403</name>
</gene>
<feature type="transmembrane region" description="Helical" evidence="2">
    <location>
        <begin position="95"/>
        <end position="114"/>
    </location>
</feature>
<keyword evidence="2" id="KW-1133">Transmembrane helix</keyword>
<evidence type="ECO:0000256" key="2">
    <source>
        <dbReference type="SAM" id="Phobius"/>
    </source>
</evidence>
<evidence type="ECO:0000313" key="3">
    <source>
        <dbReference type="EMBL" id="CAD7640134.1"/>
    </source>
</evidence>
<accession>A0A7R9QC63</accession>
<evidence type="ECO:0000256" key="1">
    <source>
        <dbReference type="SAM" id="MobiDB-lite"/>
    </source>
</evidence>
<feature type="compositionally biased region" description="Basic and acidic residues" evidence="1">
    <location>
        <begin position="9"/>
        <end position="25"/>
    </location>
</feature>
<proteinExistence type="predicted"/>
<keyword evidence="4" id="KW-1185">Reference proteome</keyword>
<feature type="region of interest" description="Disordered" evidence="1">
    <location>
        <begin position="1"/>
        <end position="25"/>
    </location>
</feature>
<dbReference type="EMBL" id="CAJPVJ010000545">
    <property type="protein sequence ID" value="CAG2162814.1"/>
    <property type="molecule type" value="Genomic_DNA"/>
</dbReference>
<sequence length="246" mass="27548">RYTHYKPSQVERRPHQPSDGLPDHYMSRRSPFSGRLYDGKYLRFVGQVSDGTHDHRYNPYGQIVVQFRWVGGQVHQTKGQAIKLIRKGDTSGQRIIQGIYFTILFISCVIGLSLNRQIGSILVFSMVFSLLLFICCNCGQCNKTRVISGHVLVGPPNLTLHPHLQQEQVVPPQIAYIIVAPASGPTTTTSAATDDSPSTPEPTIVIRHAQTQSALSPLQPLYPAYYANPMPFNPPPSYDESQRQYK</sequence>
<feature type="transmembrane region" description="Helical" evidence="2">
    <location>
        <begin position="120"/>
        <end position="139"/>
    </location>
</feature>
<keyword evidence="2" id="KW-0812">Transmembrane</keyword>
<organism evidence="3">
    <name type="scientific">Oppiella nova</name>
    <dbReference type="NCBI Taxonomy" id="334625"/>
    <lineage>
        <taxon>Eukaryota</taxon>
        <taxon>Metazoa</taxon>
        <taxon>Ecdysozoa</taxon>
        <taxon>Arthropoda</taxon>
        <taxon>Chelicerata</taxon>
        <taxon>Arachnida</taxon>
        <taxon>Acari</taxon>
        <taxon>Acariformes</taxon>
        <taxon>Sarcoptiformes</taxon>
        <taxon>Oribatida</taxon>
        <taxon>Brachypylina</taxon>
        <taxon>Oppioidea</taxon>
        <taxon>Oppiidae</taxon>
        <taxon>Oppiella</taxon>
    </lineage>
</organism>
<name>A0A7R9QC63_9ACAR</name>
<protein>
    <submittedName>
        <fullName evidence="3">Uncharacterized protein</fullName>
    </submittedName>
</protein>
<dbReference type="Proteomes" id="UP000728032">
    <property type="component" value="Unassembled WGS sequence"/>
</dbReference>
<feature type="non-terminal residue" evidence="3">
    <location>
        <position position="246"/>
    </location>
</feature>